<dbReference type="EMBL" id="HACG01018630">
    <property type="protein sequence ID" value="CEK65495.1"/>
    <property type="molecule type" value="Transcribed_RNA"/>
</dbReference>
<evidence type="ECO:0000313" key="1">
    <source>
        <dbReference type="EMBL" id="CEK65495.1"/>
    </source>
</evidence>
<sequence length="180" mass="20025">SKMQRAVSTTPSTCELLTHGALIQYLQSGSQPRPATTSLGDNVALNFQQAPTGSSSSIISDPGRKLASHMTQDHPFFRRPRSLLHRRLNSLERVIPSIQNTRQIVGDLFLGNNPTLQPALKENWIVSKPPSSQRTRVFRSVFHNHLPSLHRVEGSRNVDMRLDGNAIEYSADHDQHSGDS</sequence>
<dbReference type="AlphaFoldDB" id="A0A0B6ZCQ9"/>
<accession>A0A0B6ZCQ9</accession>
<organism evidence="1">
    <name type="scientific">Arion vulgaris</name>
    <dbReference type="NCBI Taxonomy" id="1028688"/>
    <lineage>
        <taxon>Eukaryota</taxon>
        <taxon>Metazoa</taxon>
        <taxon>Spiralia</taxon>
        <taxon>Lophotrochozoa</taxon>
        <taxon>Mollusca</taxon>
        <taxon>Gastropoda</taxon>
        <taxon>Heterobranchia</taxon>
        <taxon>Euthyneura</taxon>
        <taxon>Panpulmonata</taxon>
        <taxon>Eupulmonata</taxon>
        <taxon>Stylommatophora</taxon>
        <taxon>Helicina</taxon>
        <taxon>Arionoidea</taxon>
        <taxon>Arionidae</taxon>
        <taxon>Arion</taxon>
    </lineage>
</organism>
<name>A0A0B6ZCQ9_9EUPU</name>
<reference evidence="1" key="1">
    <citation type="submission" date="2014-12" db="EMBL/GenBank/DDBJ databases">
        <title>Insight into the proteome of Arion vulgaris.</title>
        <authorList>
            <person name="Aradska J."/>
            <person name="Bulat T."/>
            <person name="Smidak R."/>
            <person name="Sarate P."/>
            <person name="Gangsoo J."/>
            <person name="Sialana F."/>
            <person name="Bilban M."/>
            <person name="Lubec G."/>
        </authorList>
    </citation>
    <scope>NUCLEOTIDE SEQUENCE</scope>
    <source>
        <tissue evidence="1">Skin</tissue>
    </source>
</reference>
<feature type="non-terminal residue" evidence="1">
    <location>
        <position position="1"/>
    </location>
</feature>
<gene>
    <name evidence="1" type="primary">ORF55219</name>
</gene>
<protein>
    <submittedName>
        <fullName evidence="1">Uncharacterized protein</fullName>
    </submittedName>
</protein>
<proteinExistence type="predicted"/>